<accession>A0A398BQT6</accession>
<dbReference type="OrthoDB" id="9870963at2"/>
<dbReference type="Proteomes" id="UP000266649">
    <property type="component" value="Unassembled WGS sequence"/>
</dbReference>
<dbReference type="RefSeq" id="WP_119134908.1">
    <property type="nucleotide sequence ID" value="NZ_QXXQ01000005.1"/>
</dbReference>
<dbReference type="EMBL" id="QXXQ01000005">
    <property type="protein sequence ID" value="RID91847.1"/>
    <property type="molecule type" value="Genomic_DNA"/>
</dbReference>
<organism evidence="1 2">
    <name type="scientific">Gemmobacter lutimaris</name>
    <dbReference type="NCBI Taxonomy" id="2306023"/>
    <lineage>
        <taxon>Bacteria</taxon>
        <taxon>Pseudomonadati</taxon>
        <taxon>Pseudomonadota</taxon>
        <taxon>Alphaproteobacteria</taxon>
        <taxon>Rhodobacterales</taxon>
        <taxon>Paracoccaceae</taxon>
        <taxon>Gemmobacter</taxon>
    </lineage>
</organism>
<comment type="caution">
    <text evidence="1">The sequence shown here is derived from an EMBL/GenBank/DDBJ whole genome shotgun (WGS) entry which is preliminary data.</text>
</comment>
<keyword evidence="2" id="KW-1185">Reference proteome</keyword>
<name>A0A398BQT6_9RHOB</name>
<evidence type="ECO:0000313" key="1">
    <source>
        <dbReference type="EMBL" id="RID91847.1"/>
    </source>
</evidence>
<sequence length="72" mass="8566">MIKDELTIWRLTWSHATGVYWLAMRLCQRDDSEAWLDIFRKDERGVTFAASRKKPALPDNARQMARHVAMFR</sequence>
<dbReference type="AlphaFoldDB" id="A0A398BQT6"/>
<proteinExistence type="predicted"/>
<reference evidence="1 2" key="1">
    <citation type="submission" date="2018-09" db="EMBL/GenBank/DDBJ databases">
        <title>Gemmobacter lutimaris sp. nov., a marine bacterium isolated from tidal flat.</title>
        <authorList>
            <person name="Lee D.W."/>
            <person name="Yoo Y."/>
            <person name="Kim J.-J."/>
            <person name="Kim B.S."/>
        </authorList>
    </citation>
    <scope>NUCLEOTIDE SEQUENCE [LARGE SCALE GENOMIC DNA]</scope>
    <source>
        <strain evidence="1 2">YJ-T1-11</strain>
    </source>
</reference>
<evidence type="ECO:0000313" key="2">
    <source>
        <dbReference type="Proteomes" id="UP000266649"/>
    </source>
</evidence>
<protein>
    <submittedName>
        <fullName evidence="1">Uncharacterized protein</fullName>
    </submittedName>
</protein>
<gene>
    <name evidence="1" type="ORF">D2N39_11460</name>
</gene>